<dbReference type="Pfam" id="PF23559">
    <property type="entry name" value="WHD_DRP"/>
    <property type="match status" value="1"/>
</dbReference>
<dbReference type="SUPFAM" id="SSF52540">
    <property type="entry name" value="P-loop containing nucleoside triphosphate hydrolases"/>
    <property type="match status" value="1"/>
</dbReference>
<dbReference type="PANTHER" id="PTHR36766:SF51">
    <property type="entry name" value="DISEASE RESISTANCE RPP13-LIKE PROTEIN 1"/>
    <property type="match status" value="1"/>
</dbReference>
<dbReference type="GeneID" id="107948785"/>
<feature type="domain" description="Disease resistance protein winged helix" evidence="8">
    <location>
        <begin position="464"/>
        <end position="488"/>
    </location>
</feature>
<dbReference type="Pfam" id="PF00931">
    <property type="entry name" value="NB-ARC"/>
    <property type="match status" value="1"/>
</dbReference>
<protein>
    <submittedName>
        <fullName evidence="11">Disease resistance RPP13-like protein 1 isoform X5</fullName>
    </submittedName>
</protein>
<evidence type="ECO:0000259" key="6">
    <source>
        <dbReference type="Pfam" id="PF00931"/>
    </source>
</evidence>
<accession>A0ABM2ZZX1</accession>
<keyword evidence="10" id="KW-1185">Reference proteome</keyword>
<evidence type="ECO:0000259" key="9">
    <source>
        <dbReference type="Pfam" id="PF25019"/>
    </source>
</evidence>
<evidence type="ECO:0000256" key="5">
    <source>
        <dbReference type="ARBA" id="ARBA00022840"/>
    </source>
</evidence>
<dbReference type="SUPFAM" id="SSF52058">
    <property type="entry name" value="L domain-like"/>
    <property type="match status" value="3"/>
</dbReference>
<proteinExistence type="predicted"/>
<dbReference type="InterPro" id="IPR056789">
    <property type="entry name" value="LRR_R13L1-DRL21"/>
</dbReference>
<evidence type="ECO:0000256" key="2">
    <source>
        <dbReference type="ARBA" id="ARBA00022737"/>
    </source>
</evidence>
<dbReference type="PANTHER" id="PTHR36766">
    <property type="entry name" value="PLANT BROAD-SPECTRUM MILDEW RESISTANCE PROTEIN RPW8"/>
    <property type="match status" value="1"/>
</dbReference>
<dbReference type="InterPro" id="IPR032675">
    <property type="entry name" value="LRR_dom_sf"/>
</dbReference>
<dbReference type="Gene3D" id="1.10.10.10">
    <property type="entry name" value="Winged helix-like DNA-binding domain superfamily/Winged helix DNA-binding domain"/>
    <property type="match status" value="1"/>
</dbReference>
<feature type="domain" description="Disease resistance N-terminal" evidence="7">
    <location>
        <begin position="40"/>
        <end position="119"/>
    </location>
</feature>
<dbReference type="InterPro" id="IPR002182">
    <property type="entry name" value="NB-ARC"/>
</dbReference>
<feature type="domain" description="NB-ARC" evidence="6">
    <location>
        <begin position="213"/>
        <end position="379"/>
    </location>
</feature>
<dbReference type="Pfam" id="PF18052">
    <property type="entry name" value="Rx_N"/>
    <property type="match status" value="1"/>
</dbReference>
<dbReference type="RefSeq" id="XP_040948162.1">
    <property type="nucleotide sequence ID" value="XM_041092228.1"/>
</dbReference>
<dbReference type="InterPro" id="IPR027417">
    <property type="entry name" value="P-loop_NTPase"/>
</dbReference>
<evidence type="ECO:0000259" key="8">
    <source>
        <dbReference type="Pfam" id="PF23559"/>
    </source>
</evidence>
<reference evidence="11" key="2">
    <citation type="submission" date="2025-08" db="UniProtKB">
        <authorList>
            <consortium name="RefSeq"/>
        </authorList>
    </citation>
    <scope>IDENTIFICATION</scope>
</reference>
<organism evidence="10 11">
    <name type="scientific">Gossypium hirsutum</name>
    <name type="common">Upland cotton</name>
    <name type="synonym">Gossypium mexicanum</name>
    <dbReference type="NCBI Taxonomy" id="3635"/>
    <lineage>
        <taxon>Eukaryota</taxon>
        <taxon>Viridiplantae</taxon>
        <taxon>Streptophyta</taxon>
        <taxon>Embryophyta</taxon>
        <taxon>Tracheophyta</taxon>
        <taxon>Spermatophyta</taxon>
        <taxon>Magnoliopsida</taxon>
        <taxon>eudicotyledons</taxon>
        <taxon>Gunneridae</taxon>
        <taxon>Pentapetalae</taxon>
        <taxon>rosids</taxon>
        <taxon>malvids</taxon>
        <taxon>Malvales</taxon>
        <taxon>Malvaceae</taxon>
        <taxon>Malvoideae</taxon>
        <taxon>Gossypium</taxon>
    </lineage>
</organism>
<dbReference type="Proteomes" id="UP000818029">
    <property type="component" value="Chromosome D05"/>
</dbReference>
<dbReference type="InterPro" id="IPR042197">
    <property type="entry name" value="Apaf_helical"/>
</dbReference>
<reference evidence="10" key="1">
    <citation type="journal article" date="2020" name="Nat. Genet.">
        <title>Genomic diversifications of five Gossypium allopolyploid species and their impact on cotton improvement.</title>
        <authorList>
            <person name="Chen Z.J."/>
            <person name="Sreedasyam A."/>
            <person name="Ando A."/>
            <person name="Song Q."/>
            <person name="De Santiago L.M."/>
            <person name="Hulse-Kemp A.M."/>
            <person name="Ding M."/>
            <person name="Ye W."/>
            <person name="Kirkbride R.C."/>
            <person name="Jenkins J."/>
            <person name="Plott C."/>
            <person name="Lovell J."/>
            <person name="Lin Y.M."/>
            <person name="Vaughn R."/>
            <person name="Liu B."/>
            <person name="Simpson S."/>
            <person name="Scheffler B.E."/>
            <person name="Wen L."/>
            <person name="Saski C.A."/>
            <person name="Grover C.E."/>
            <person name="Hu G."/>
            <person name="Conover J.L."/>
            <person name="Carlson J.W."/>
            <person name="Shu S."/>
            <person name="Boston L.B."/>
            <person name="Williams M."/>
            <person name="Peterson D.G."/>
            <person name="McGee K."/>
            <person name="Jones D.C."/>
            <person name="Wendel J.F."/>
            <person name="Stelly D.M."/>
            <person name="Grimwood J."/>
            <person name="Schmutz J."/>
        </authorList>
    </citation>
    <scope>NUCLEOTIDE SEQUENCE [LARGE SCALE GENOMIC DNA]</scope>
    <source>
        <strain evidence="10">cv. TM-1</strain>
    </source>
</reference>
<dbReference type="PRINTS" id="PR00364">
    <property type="entry name" value="DISEASERSIST"/>
</dbReference>
<evidence type="ECO:0000259" key="7">
    <source>
        <dbReference type="Pfam" id="PF18052"/>
    </source>
</evidence>
<dbReference type="Gene3D" id="3.40.50.300">
    <property type="entry name" value="P-loop containing nucleotide triphosphate hydrolases"/>
    <property type="match status" value="1"/>
</dbReference>
<evidence type="ECO:0000313" key="10">
    <source>
        <dbReference type="Proteomes" id="UP000818029"/>
    </source>
</evidence>
<evidence type="ECO:0000256" key="3">
    <source>
        <dbReference type="ARBA" id="ARBA00022741"/>
    </source>
</evidence>
<keyword evidence="4" id="KW-0611">Plant defense</keyword>
<keyword evidence="2" id="KW-0677">Repeat</keyword>
<keyword evidence="5" id="KW-0067">ATP-binding</keyword>
<dbReference type="InterPro" id="IPR036388">
    <property type="entry name" value="WH-like_DNA-bd_sf"/>
</dbReference>
<keyword evidence="3" id="KW-0547">Nucleotide-binding</keyword>
<keyword evidence="1" id="KW-0433">Leucine-rich repeat</keyword>
<evidence type="ECO:0000256" key="1">
    <source>
        <dbReference type="ARBA" id="ARBA00022614"/>
    </source>
</evidence>
<dbReference type="InterPro" id="IPR041118">
    <property type="entry name" value="Rx_N"/>
</dbReference>
<dbReference type="Gene3D" id="1.10.8.430">
    <property type="entry name" value="Helical domain of apoptotic protease-activating factors"/>
    <property type="match status" value="1"/>
</dbReference>
<dbReference type="InterPro" id="IPR058922">
    <property type="entry name" value="WHD_DRP"/>
</dbReference>
<name>A0ABM2ZZX1_GOSHI</name>
<evidence type="ECO:0000256" key="4">
    <source>
        <dbReference type="ARBA" id="ARBA00022821"/>
    </source>
</evidence>
<dbReference type="Gene3D" id="1.20.5.4130">
    <property type="match status" value="1"/>
</dbReference>
<dbReference type="Gene3D" id="3.80.10.10">
    <property type="entry name" value="Ribonuclease Inhibitor"/>
    <property type="match status" value="3"/>
</dbReference>
<sequence length="1253" mass="141906">MWGKLVRCERFGAPQTPSASFHNSTMSVIGEAALSGFLELLWGRLLDSALNFVADHKQVQQQLKQWQSILPDIQAVLNDAEEKQIGNKGVRNWLEDLQDLAYDMDDILDEFAYEELRLALLKTQAQASISKVRKLIPTCCTSSNFSPTSFLFNNSMIPKMKEITARLDSLTTRRNSLGLSEILSQGATSKGKKPRLQPTSVVDEAVEYVGRDDEKRKMLDLLKSNNSNGVFVLSIVGMGGMGKTTLAQLVYNDASTKESFDHRAWVCVSDEFDAVNITKTILQSITSEPCAYNDLNLLQVKLKEKLSGKKCLLVLDDIWNESYEDWTTLRSPFGAGTKIIVTTRIQNVSSNVDPVKAFHLDKLSHDDCLSIFTQHALKARNFNGHLQFKEVGENIVRRCNGLPLAAKAIGSLLRTVKDLGEWEKIYESEIWDLPEDQCGILPALRLSYHHLPPQLKRCFAYCSIFPKDYEFQKEEIILLWRAEGFLQLKLKGEICCKLEDDKQQMFSNRTRHSSFIVSRLSNFVIGKGDGHYIGELKNLPNLKGDFCISGLENVNGQHAGEVKLNEKLGIDRLVLQWSSNFEKDARNKEAEERVLDSLRHQKKLEQLNIDNYGGAKFSSWIADSSFKNMLSLELCNCTSCKSLPSIGLLPLLKDLSIIGFDEVQKVGAEFFGENQLKPFVSLENLHFQRLPNWKEWDPCEGEEQVSKFPNLRELSIRECPQLLEKLPTRLPSLLKLQIYECPRLTVSISSFPSLCELSVRGCEELLDECSFSAKEVISLKTVSLSDISKFNISTKMKMLRFASSEHFHIPGWKELESLSQNGLGLVGHHFITIKDCPQLVSLETDEEGLKLDKIPSVESLTIWNCKRLNRLPKFLDALSFLTVVSIYGCSGLISFAENNFPPALNKLEIWECENLQNLVYEKENNKSMSSNICLLEHLDIRYCESLICLSSRGDVCNRLRHLQVYNCSSLSSLFLNTKLPTMLKQLEIWNCPMLECIAQDFHETSDLECIKISGAQNIKSLPRGLDKLNHLQEIQIVNCSNMVVSFKESELPTTNLRVFSIEGCENFGALPMCINNFISLRELMVWNCSADISFPDEGFPTGLTSLAISNAPKIYSSLVEWGLTRLTSLQQLTIGGEGCSNVVSFPEEGIGMMLPPSLTFICIENFENLEFMYSKGFQHINSLQILSIHNFPKLTSLPEKGMLLSLERLHIYECLLLEKVSTRDKGREWSKIAHIPYVNFKIKKSRLDYQLER</sequence>
<dbReference type="Pfam" id="PF25019">
    <property type="entry name" value="LRR_R13L1-DRL21"/>
    <property type="match status" value="1"/>
</dbReference>
<feature type="domain" description="R13L1/DRL21-like LRR repeat region" evidence="9">
    <location>
        <begin position="533"/>
        <end position="659"/>
    </location>
</feature>
<evidence type="ECO:0000313" key="11">
    <source>
        <dbReference type="RefSeq" id="XP_040948162.1"/>
    </source>
</evidence>
<gene>
    <name evidence="11" type="primary">LOC107948785</name>
</gene>